<organism evidence="1 2">
    <name type="scientific">Trichothecium roseum</name>
    <dbReference type="NCBI Taxonomy" id="47278"/>
    <lineage>
        <taxon>Eukaryota</taxon>
        <taxon>Fungi</taxon>
        <taxon>Dikarya</taxon>
        <taxon>Ascomycota</taxon>
        <taxon>Pezizomycotina</taxon>
        <taxon>Sordariomycetes</taxon>
        <taxon>Hypocreomycetidae</taxon>
        <taxon>Hypocreales</taxon>
        <taxon>Hypocreales incertae sedis</taxon>
        <taxon>Trichothecium</taxon>
    </lineage>
</organism>
<evidence type="ECO:0000313" key="2">
    <source>
        <dbReference type="Proteomes" id="UP001163324"/>
    </source>
</evidence>
<protein>
    <submittedName>
        <fullName evidence="1">Uncharacterized protein</fullName>
    </submittedName>
</protein>
<accession>A0ACC0V6T3</accession>
<sequence>MAELLGTVAAAGQLIGSFFSLVELASRIKDCTSALQTWQLQLEQLRKISEHILEDPSLPPEIEDCTYCLLTLLVDNDLEHLIRRGRVRRSLSFLHREKKIAEAFASIDRQKSILNLIMSAARTKVADTAQPAAETKTIPQRPSLRFPDEIYLGPDGLSGSPSSFSDSTSSLTLTQSRARPQQLIAPEVPLMDGDMTSSRDFERARAKRTDSAHFAEILTMAKSSWEIDPDAAFYHGNTAQSGQNMHNGMVVNVNGPLGDTSCQQSGPNRLLASSFYVDCQIEGNARQQNGNNMTLSCFEDLRSIGNLNRSLYVGCDAVSASDNDHPHRSNMQNGIHNGHRVDIYRQERSNRG</sequence>
<dbReference type="EMBL" id="CM047942">
    <property type="protein sequence ID" value="KAI9901429.1"/>
    <property type="molecule type" value="Genomic_DNA"/>
</dbReference>
<comment type="caution">
    <text evidence="1">The sequence shown here is derived from an EMBL/GenBank/DDBJ whole genome shotgun (WGS) entry which is preliminary data.</text>
</comment>
<reference evidence="1" key="1">
    <citation type="submission" date="2022-10" db="EMBL/GenBank/DDBJ databases">
        <title>Complete Genome of Trichothecium roseum strain YXFP-22015, a Plant Pathogen Isolated from Citrus.</title>
        <authorList>
            <person name="Wang Y."/>
            <person name="Zhu L."/>
        </authorList>
    </citation>
    <scope>NUCLEOTIDE SEQUENCE</scope>
    <source>
        <strain evidence="1">YXFP-22015</strain>
    </source>
</reference>
<evidence type="ECO:0000313" key="1">
    <source>
        <dbReference type="EMBL" id="KAI9901429.1"/>
    </source>
</evidence>
<gene>
    <name evidence="1" type="ORF">N3K66_003246</name>
</gene>
<proteinExistence type="predicted"/>
<keyword evidence="2" id="KW-1185">Reference proteome</keyword>
<name>A0ACC0V6T3_9HYPO</name>
<dbReference type="Proteomes" id="UP001163324">
    <property type="component" value="Chromosome 3"/>
</dbReference>